<reference evidence="4" key="1">
    <citation type="journal article" date="2019" name="Int. J. Syst. Evol. Microbiol.">
        <title>The Global Catalogue of Microorganisms (GCM) 10K type strain sequencing project: providing services to taxonomists for standard genome sequencing and annotation.</title>
        <authorList>
            <consortium name="The Broad Institute Genomics Platform"/>
            <consortium name="The Broad Institute Genome Sequencing Center for Infectious Disease"/>
            <person name="Wu L."/>
            <person name="Ma J."/>
        </authorList>
    </citation>
    <scope>NUCLEOTIDE SEQUENCE [LARGE SCALE GENOMIC DNA]</scope>
    <source>
        <strain evidence="4">CGMCC 1.13718</strain>
    </source>
</reference>
<accession>A0ABW1YL16</accession>
<feature type="domain" description="SGNH hydrolase-type esterase" evidence="2">
    <location>
        <begin position="59"/>
        <end position="213"/>
    </location>
</feature>
<feature type="signal peptide" evidence="1">
    <location>
        <begin position="1"/>
        <end position="23"/>
    </location>
</feature>
<dbReference type="InterPro" id="IPR013830">
    <property type="entry name" value="SGNH_hydro"/>
</dbReference>
<organism evidence="3 4">
    <name type="scientific">Microbulbifer taiwanensis</name>
    <dbReference type="NCBI Taxonomy" id="986746"/>
    <lineage>
        <taxon>Bacteria</taxon>
        <taxon>Pseudomonadati</taxon>
        <taxon>Pseudomonadota</taxon>
        <taxon>Gammaproteobacteria</taxon>
        <taxon>Cellvibrionales</taxon>
        <taxon>Microbulbiferaceae</taxon>
        <taxon>Microbulbifer</taxon>
    </lineage>
</organism>
<dbReference type="EMBL" id="JBHSVR010000001">
    <property type="protein sequence ID" value="MFC6632004.1"/>
    <property type="molecule type" value="Genomic_DNA"/>
</dbReference>
<keyword evidence="4" id="KW-1185">Reference proteome</keyword>
<dbReference type="PANTHER" id="PTHR30383">
    <property type="entry name" value="THIOESTERASE 1/PROTEASE 1/LYSOPHOSPHOLIPASE L1"/>
    <property type="match status" value="1"/>
</dbReference>
<protein>
    <submittedName>
        <fullName evidence="3">GDSL-type esterase/lipase family protein</fullName>
    </submittedName>
</protein>
<dbReference type="InterPro" id="IPR051532">
    <property type="entry name" value="Ester_Hydrolysis_Enzymes"/>
</dbReference>
<dbReference type="SUPFAM" id="SSF52266">
    <property type="entry name" value="SGNH hydrolase"/>
    <property type="match status" value="1"/>
</dbReference>
<evidence type="ECO:0000256" key="1">
    <source>
        <dbReference type="SAM" id="SignalP"/>
    </source>
</evidence>
<comment type="caution">
    <text evidence="3">The sequence shown here is derived from an EMBL/GenBank/DDBJ whole genome shotgun (WGS) entry which is preliminary data.</text>
</comment>
<dbReference type="Proteomes" id="UP001596425">
    <property type="component" value="Unassembled WGS sequence"/>
</dbReference>
<gene>
    <name evidence="3" type="ORF">ACFQBM_01855</name>
</gene>
<dbReference type="RefSeq" id="WP_193192132.1">
    <property type="nucleotide sequence ID" value="NZ_JACZFR010000026.1"/>
</dbReference>
<dbReference type="Pfam" id="PF13472">
    <property type="entry name" value="Lipase_GDSL_2"/>
    <property type="match status" value="1"/>
</dbReference>
<name>A0ABW1YL16_9GAMM</name>
<evidence type="ECO:0000259" key="2">
    <source>
        <dbReference type="Pfam" id="PF13472"/>
    </source>
</evidence>
<evidence type="ECO:0000313" key="4">
    <source>
        <dbReference type="Proteomes" id="UP001596425"/>
    </source>
</evidence>
<evidence type="ECO:0000313" key="3">
    <source>
        <dbReference type="EMBL" id="MFC6632004.1"/>
    </source>
</evidence>
<keyword evidence="1" id="KW-0732">Signal</keyword>
<proteinExistence type="predicted"/>
<sequence>MWKPLALLGAMLIAAGGAAAARAADYASPLIFEREVANFNRLGGRQPIEPGGVVVTGSSSIRMWHPRIRRDLGGIRVIPRGFGGSNMNDLLYYSDQLISRHRPRAVAIYEGDNDIVQGIEPQQVVDKFLALADKLRKENPELRIYFISIKPSLARWSLWPKMQQTNRMIEKLCDEREHFFYIDVASALLEKSRPRRDIFIADGLHLNEKGYELWSGAVAAVLERGESAFE</sequence>
<dbReference type="Gene3D" id="3.40.50.1110">
    <property type="entry name" value="SGNH hydrolase"/>
    <property type="match status" value="1"/>
</dbReference>
<feature type="chain" id="PRO_5046478858" evidence="1">
    <location>
        <begin position="24"/>
        <end position="230"/>
    </location>
</feature>
<dbReference type="InterPro" id="IPR036514">
    <property type="entry name" value="SGNH_hydro_sf"/>
</dbReference>